<feature type="transmembrane region" description="Helical" evidence="5">
    <location>
        <begin position="49"/>
        <end position="68"/>
    </location>
</feature>
<feature type="transmembrane region" description="Helical" evidence="5">
    <location>
        <begin position="359"/>
        <end position="378"/>
    </location>
</feature>
<evidence type="ECO:0000256" key="2">
    <source>
        <dbReference type="ARBA" id="ARBA00022692"/>
    </source>
</evidence>
<dbReference type="EMBL" id="JARGDL010000002">
    <property type="protein sequence ID" value="MDF1610887.1"/>
    <property type="molecule type" value="Genomic_DNA"/>
</dbReference>
<evidence type="ECO:0000256" key="1">
    <source>
        <dbReference type="ARBA" id="ARBA00004141"/>
    </source>
</evidence>
<dbReference type="PANTHER" id="PTHR43424">
    <property type="entry name" value="LOCUS PUTATIVE PROTEIN 1-RELATED"/>
    <property type="match status" value="1"/>
</dbReference>
<accession>A0AAE3NY61</accession>
<dbReference type="RefSeq" id="WP_321534654.1">
    <property type="nucleotide sequence ID" value="NZ_JARGDL010000002.1"/>
</dbReference>
<name>A0AAE3NY61_9BACT</name>
<feature type="transmembrane region" description="Helical" evidence="5">
    <location>
        <begin position="414"/>
        <end position="433"/>
    </location>
</feature>
<keyword evidence="4 5" id="KW-0472">Membrane</keyword>
<dbReference type="PANTHER" id="PTHR43424:SF1">
    <property type="entry name" value="LOCUS PUTATIVE PROTEIN 1-RELATED"/>
    <property type="match status" value="1"/>
</dbReference>
<feature type="transmembrane region" description="Helical" evidence="5">
    <location>
        <begin position="384"/>
        <end position="402"/>
    </location>
</feature>
<proteinExistence type="predicted"/>
<comment type="subcellular location">
    <subcellularLocation>
        <location evidence="1">Membrane</location>
        <topology evidence="1">Multi-pass membrane protein</topology>
    </subcellularLocation>
</comment>
<dbReference type="Pfam" id="PF01943">
    <property type="entry name" value="Polysacc_synt"/>
    <property type="match status" value="1"/>
</dbReference>
<keyword evidence="3 5" id="KW-1133">Transmembrane helix</keyword>
<comment type="caution">
    <text evidence="6">The sequence shown here is derived from an EMBL/GenBank/DDBJ whole genome shotgun (WGS) entry which is preliminary data.</text>
</comment>
<evidence type="ECO:0000313" key="6">
    <source>
        <dbReference type="EMBL" id="MDF1610887.1"/>
    </source>
</evidence>
<reference evidence="6" key="1">
    <citation type="submission" date="2023-03" db="EMBL/GenBank/DDBJ databases">
        <title>Stygiobacter electus gen. nov., sp. nov., facultatively anaerobic thermotolerant bacterium of the class Ignavibacteria from a well of Yessentuki mineral water deposit.</title>
        <authorList>
            <person name="Podosokorskaya O.A."/>
            <person name="Elcheninov A.G."/>
            <person name="Petrova N.F."/>
            <person name="Zavarzina D.G."/>
            <person name="Kublanov I.V."/>
            <person name="Merkel A.Y."/>
        </authorList>
    </citation>
    <scope>NUCLEOTIDE SEQUENCE</scope>
    <source>
        <strain evidence="6">09-Me</strain>
    </source>
</reference>
<dbReference type="InterPro" id="IPR052556">
    <property type="entry name" value="PolySynth_Transporter"/>
</dbReference>
<feature type="transmembrane region" description="Helical" evidence="5">
    <location>
        <begin position="439"/>
        <end position="459"/>
    </location>
</feature>
<protein>
    <submittedName>
        <fullName evidence="6">Oligosaccharide flippase family protein</fullName>
    </submittedName>
</protein>
<evidence type="ECO:0000256" key="4">
    <source>
        <dbReference type="ARBA" id="ARBA00023136"/>
    </source>
</evidence>
<evidence type="ECO:0000313" key="7">
    <source>
        <dbReference type="Proteomes" id="UP001221302"/>
    </source>
</evidence>
<feature type="transmembrane region" description="Helical" evidence="5">
    <location>
        <begin position="290"/>
        <end position="310"/>
    </location>
</feature>
<dbReference type="AlphaFoldDB" id="A0AAE3NY61"/>
<feature type="transmembrane region" description="Helical" evidence="5">
    <location>
        <begin position="148"/>
        <end position="166"/>
    </location>
</feature>
<feature type="transmembrane region" description="Helical" evidence="5">
    <location>
        <begin position="12"/>
        <end position="37"/>
    </location>
</feature>
<sequence>MSEIKKLRNNSLLSFLSILSRLIPNFLIFLFVARIYSPYEFGMFSYAHTLSNTFLLIADFGFDVLLTTEIAKNKNRVSEIISEFLTSKIVFVIVAIISMSSFIFFKSNSSSEIILGFVFLIYMVFNSFSNFLISIFKGLEKFHYETTVSIIMNLSLLLLSFIFIYATKNIFLVGLSYGLSRLFAIVSSVKFIRKKVVLKFVKFNKNDLTIAFKKNILFGSLVILNNLLYQLDTLFLGILKDNYNVGIYQSVKNLMFIPFIIPGIIYNSFLPTMSRLFKENSYEWFSSTKLYFKLTLVLSMIISVICFSYSKEIIHFFYGNKYYNDSIIVLKISAFVMLLRIVSDFFGVMLITTEKFKKHILTSALGIILSVFLFYMIIPKYNAFGTMLSYLIMIMVVLTMFIKPNYDIFIKKILNIKFLIIILYYLTMIFLFNYQKINFILGVAFIAISFILILFFIFFDKIELELFKRNILFLGKS</sequence>
<feature type="transmembrane region" description="Helical" evidence="5">
    <location>
        <begin position="89"/>
        <end position="107"/>
    </location>
</feature>
<keyword evidence="7" id="KW-1185">Reference proteome</keyword>
<dbReference type="InterPro" id="IPR002797">
    <property type="entry name" value="Polysacc_synth"/>
</dbReference>
<feature type="transmembrane region" description="Helical" evidence="5">
    <location>
        <begin position="212"/>
        <end position="231"/>
    </location>
</feature>
<organism evidence="6 7">
    <name type="scientific">Stygiobacter electus</name>
    <dbReference type="NCBI Taxonomy" id="3032292"/>
    <lineage>
        <taxon>Bacteria</taxon>
        <taxon>Pseudomonadati</taxon>
        <taxon>Ignavibacteriota</taxon>
        <taxon>Ignavibacteria</taxon>
        <taxon>Ignavibacteriales</taxon>
        <taxon>Melioribacteraceae</taxon>
        <taxon>Stygiobacter</taxon>
    </lineage>
</organism>
<evidence type="ECO:0000256" key="5">
    <source>
        <dbReference type="SAM" id="Phobius"/>
    </source>
</evidence>
<feature type="transmembrane region" description="Helical" evidence="5">
    <location>
        <begin position="172"/>
        <end position="192"/>
    </location>
</feature>
<gene>
    <name evidence="6" type="ORF">P0M35_01880</name>
</gene>
<keyword evidence="2 5" id="KW-0812">Transmembrane</keyword>
<dbReference type="GO" id="GO:0016020">
    <property type="term" value="C:membrane"/>
    <property type="evidence" value="ECO:0007669"/>
    <property type="project" value="UniProtKB-SubCell"/>
</dbReference>
<dbReference type="Proteomes" id="UP001221302">
    <property type="component" value="Unassembled WGS sequence"/>
</dbReference>
<feature type="transmembrane region" description="Helical" evidence="5">
    <location>
        <begin position="113"/>
        <end position="136"/>
    </location>
</feature>
<evidence type="ECO:0000256" key="3">
    <source>
        <dbReference type="ARBA" id="ARBA00022989"/>
    </source>
</evidence>
<feature type="transmembrane region" description="Helical" evidence="5">
    <location>
        <begin position="251"/>
        <end position="269"/>
    </location>
</feature>
<feature type="transmembrane region" description="Helical" evidence="5">
    <location>
        <begin position="330"/>
        <end position="352"/>
    </location>
</feature>